<dbReference type="NCBIfam" id="TIGR00426">
    <property type="entry name" value="competence protein ComEA helix-hairpin-helix repeat region"/>
    <property type="match status" value="1"/>
</dbReference>
<feature type="region of interest" description="Disordered" evidence="1">
    <location>
        <begin position="159"/>
        <end position="185"/>
    </location>
</feature>
<protein>
    <submittedName>
        <fullName evidence="4">Helix-hairpin-helix domain-containing protein</fullName>
    </submittedName>
</protein>
<keyword evidence="5" id="KW-1185">Reference proteome</keyword>
<evidence type="ECO:0000259" key="3">
    <source>
        <dbReference type="SMART" id="SM00278"/>
    </source>
</evidence>
<dbReference type="InterPro" id="IPR003583">
    <property type="entry name" value="Hlx-hairpin-Hlx_DNA-bd_motif"/>
</dbReference>
<organism evidence="4 5">
    <name type="scientific">Arthrobacter ramosus</name>
    <dbReference type="NCBI Taxonomy" id="1672"/>
    <lineage>
        <taxon>Bacteria</taxon>
        <taxon>Bacillati</taxon>
        <taxon>Actinomycetota</taxon>
        <taxon>Actinomycetes</taxon>
        <taxon>Micrococcales</taxon>
        <taxon>Micrococcaceae</taxon>
        <taxon>Arthrobacter</taxon>
    </lineage>
</organism>
<dbReference type="SUPFAM" id="SSF47781">
    <property type="entry name" value="RuvA domain 2-like"/>
    <property type="match status" value="1"/>
</dbReference>
<dbReference type="PANTHER" id="PTHR21180:SF32">
    <property type="entry name" value="ENDONUCLEASE_EXONUCLEASE_PHOSPHATASE FAMILY DOMAIN-CONTAINING PROTEIN 1"/>
    <property type="match status" value="1"/>
</dbReference>
<feature type="domain" description="Helix-hairpin-helix DNA-binding motif class 1" evidence="3">
    <location>
        <begin position="197"/>
        <end position="216"/>
    </location>
</feature>
<sequence>MTSGSGIADAREQSGIEDVSEAAGSPSRLRWRTPWRVAVLLAVPCLLLVVWFFWQSWSGQPTIEPLVRSSHAGGTPGANAGSRKGGVNEAPEPQNGAQLLTVHVAGAVKNPGVVRVPTGARVVDAIWAAGGADAAAQLDSLNLAAVVQDAAKIHVPRMGEAAPSQPVGPVGGAPTAGGTGSGTSAGSKVNLNTATAEELDALPKVGPVLAKRIVEWRQQHGPFASVEDLDAVDGVGPKMMESLLPLVTV</sequence>
<evidence type="ECO:0000313" key="4">
    <source>
        <dbReference type="EMBL" id="MFB9822413.1"/>
    </source>
</evidence>
<reference evidence="4 5" key="1">
    <citation type="submission" date="2024-09" db="EMBL/GenBank/DDBJ databases">
        <authorList>
            <person name="Sun Q."/>
            <person name="Mori K."/>
        </authorList>
    </citation>
    <scope>NUCLEOTIDE SEQUENCE [LARGE SCALE GENOMIC DNA]</scope>
    <source>
        <strain evidence="4 5">JCM 1334</strain>
    </source>
</reference>
<evidence type="ECO:0000313" key="5">
    <source>
        <dbReference type="Proteomes" id="UP001589702"/>
    </source>
</evidence>
<keyword evidence="2" id="KW-1133">Transmembrane helix</keyword>
<dbReference type="InterPro" id="IPR019554">
    <property type="entry name" value="Soluble_ligand-bd"/>
</dbReference>
<feature type="transmembrane region" description="Helical" evidence="2">
    <location>
        <begin position="35"/>
        <end position="54"/>
    </location>
</feature>
<dbReference type="Proteomes" id="UP001589702">
    <property type="component" value="Unassembled WGS sequence"/>
</dbReference>
<dbReference type="Pfam" id="PF10531">
    <property type="entry name" value="SLBB"/>
    <property type="match status" value="1"/>
</dbReference>
<dbReference type="Pfam" id="PF12836">
    <property type="entry name" value="HHH_3"/>
    <property type="match status" value="1"/>
</dbReference>
<keyword evidence="2" id="KW-0472">Membrane</keyword>
<feature type="region of interest" description="Disordered" evidence="1">
    <location>
        <begin position="1"/>
        <end position="23"/>
    </location>
</feature>
<gene>
    <name evidence="4" type="ORF">ACFFP1_23340</name>
</gene>
<evidence type="ECO:0000256" key="2">
    <source>
        <dbReference type="SAM" id="Phobius"/>
    </source>
</evidence>
<feature type="region of interest" description="Disordered" evidence="1">
    <location>
        <begin position="68"/>
        <end position="93"/>
    </location>
</feature>
<dbReference type="PANTHER" id="PTHR21180">
    <property type="entry name" value="ENDONUCLEASE/EXONUCLEASE/PHOSPHATASE FAMILY DOMAIN-CONTAINING PROTEIN 1"/>
    <property type="match status" value="1"/>
</dbReference>
<feature type="domain" description="Helix-hairpin-helix DNA-binding motif class 1" evidence="3">
    <location>
        <begin position="227"/>
        <end position="246"/>
    </location>
</feature>
<dbReference type="EMBL" id="JBHMBC010000040">
    <property type="protein sequence ID" value="MFB9822413.1"/>
    <property type="molecule type" value="Genomic_DNA"/>
</dbReference>
<feature type="compositionally biased region" description="Gly residues" evidence="1">
    <location>
        <begin position="169"/>
        <end position="183"/>
    </location>
</feature>
<dbReference type="SMART" id="SM00278">
    <property type="entry name" value="HhH1"/>
    <property type="match status" value="2"/>
</dbReference>
<proteinExistence type="predicted"/>
<dbReference type="InterPro" id="IPR004509">
    <property type="entry name" value="Competence_ComEA_HhH"/>
</dbReference>
<keyword evidence="2" id="KW-0812">Transmembrane</keyword>
<dbReference type="Gene3D" id="3.10.560.10">
    <property type="entry name" value="Outer membrane lipoprotein wza domain like"/>
    <property type="match status" value="1"/>
</dbReference>
<name>A0ABV5Y5Y0_ARTRM</name>
<dbReference type="InterPro" id="IPR051675">
    <property type="entry name" value="Endo/Exo/Phosphatase_dom_1"/>
</dbReference>
<dbReference type="Gene3D" id="1.10.150.280">
    <property type="entry name" value="AF1531-like domain"/>
    <property type="match status" value="1"/>
</dbReference>
<dbReference type="InterPro" id="IPR010994">
    <property type="entry name" value="RuvA_2-like"/>
</dbReference>
<comment type="caution">
    <text evidence="4">The sequence shown here is derived from an EMBL/GenBank/DDBJ whole genome shotgun (WGS) entry which is preliminary data.</text>
</comment>
<evidence type="ECO:0000256" key="1">
    <source>
        <dbReference type="SAM" id="MobiDB-lite"/>
    </source>
</evidence>
<accession>A0ABV5Y5Y0</accession>